<dbReference type="PROSITE" id="PS00688">
    <property type="entry name" value="SIGMA54_INTERACT_3"/>
    <property type="match status" value="1"/>
</dbReference>
<evidence type="ECO:0000313" key="9">
    <source>
        <dbReference type="Proteomes" id="UP000196536"/>
    </source>
</evidence>
<evidence type="ECO:0000313" key="8">
    <source>
        <dbReference type="EMBL" id="OUY06217.1"/>
    </source>
</evidence>
<evidence type="ECO:0000256" key="5">
    <source>
        <dbReference type="ARBA" id="ARBA00023159"/>
    </source>
</evidence>
<accession>A0A1Z9YVJ3</accession>
<keyword evidence="2" id="KW-0067">ATP-binding</keyword>
<dbReference type="EMBL" id="NEXX01000005">
    <property type="protein sequence ID" value="OUY06217.1"/>
    <property type="molecule type" value="Genomic_DNA"/>
</dbReference>
<evidence type="ECO:0000259" key="7">
    <source>
        <dbReference type="PROSITE" id="PS50045"/>
    </source>
</evidence>
<evidence type="ECO:0000256" key="4">
    <source>
        <dbReference type="ARBA" id="ARBA00023125"/>
    </source>
</evidence>
<dbReference type="InterPro" id="IPR009057">
    <property type="entry name" value="Homeodomain-like_sf"/>
</dbReference>
<dbReference type="SUPFAM" id="SSF52540">
    <property type="entry name" value="P-loop containing nucleoside triphosphate hydrolases"/>
    <property type="match status" value="1"/>
</dbReference>
<dbReference type="Gene3D" id="3.40.50.300">
    <property type="entry name" value="P-loop containing nucleotide triphosphate hydrolases"/>
    <property type="match status" value="1"/>
</dbReference>
<dbReference type="SMART" id="SM00382">
    <property type="entry name" value="AAA"/>
    <property type="match status" value="1"/>
</dbReference>
<dbReference type="PANTHER" id="PTHR32071">
    <property type="entry name" value="TRANSCRIPTIONAL REGULATORY PROTEIN"/>
    <property type="match status" value="1"/>
</dbReference>
<dbReference type="InterPro" id="IPR002197">
    <property type="entry name" value="HTH_Fis"/>
</dbReference>
<keyword evidence="3" id="KW-0805">Transcription regulation</keyword>
<dbReference type="InterPro" id="IPR058031">
    <property type="entry name" value="AAA_lid_NorR"/>
</dbReference>
<dbReference type="PROSITE" id="PS00676">
    <property type="entry name" value="SIGMA54_INTERACT_2"/>
    <property type="match status" value="1"/>
</dbReference>
<dbReference type="InterPro" id="IPR003593">
    <property type="entry name" value="AAA+_ATPase"/>
</dbReference>
<dbReference type="Gene3D" id="3.30.1380.20">
    <property type="entry name" value="Trafficking protein particle complex subunit 3"/>
    <property type="match status" value="1"/>
</dbReference>
<dbReference type="Pfam" id="PF25601">
    <property type="entry name" value="AAA_lid_14"/>
    <property type="match status" value="1"/>
</dbReference>
<dbReference type="SUPFAM" id="SSF46689">
    <property type="entry name" value="Homeodomain-like"/>
    <property type="match status" value="1"/>
</dbReference>
<dbReference type="Gene3D" id="1.10.8.60">
    <property type="match status" value="1"/>
</dbReference>
<dbReference type="InterPro" id="IPR024096">
    <property type="entry name" value="NO_sig/Golgi_transp_ligand-bd"/>
</dbReference>
<dbReference type="InterPro" id="IPR010523">
    <property type="entry name" value="XylR_N"/>
</dbReference>
<comment type="caution">
    <text evidence="8">The sequence shown here is derived from an EMBL/GenBank/DDBJ whole genome shotgun (WGS) entry which is preliminary data.</text>
</comment>
<dbReference type="SMART" id="SM00989">
    <property type="entry name" value="V4R"/>
    <property type="match status" value="1"/>
</dbReference>
<evidence type="ECO:0000256" key="2">
    <source>
        <dbReference type="ARBA" id="ARBA00022840"/>
    </source>
</evidence>
<gene>
    <name evidence="8" type="ORF">CAP51_13135</name>
</gene>
<keyword evidence="4" id="KW-0238">DNA-binding</keyword>
<proteinExistence type="predicted"/>
<dbReference type="CDD" id="cd00009">
    <property type="entry name" value="AAA"/>
    <property type="match status" value="1"/>
</dbReference>
<reference evidence="8 9" key="1">
    <citation type="submission" date="2017-05" db="EMBL/GenBank/DDBJ databases">
        <title>Acinetobacter populi ANC 5415 (= PBJ7), whole genome shotgun sequencing project.</title>
        <authorList>
            <person name="Nemec A."/>
            <person name="Radolfova-Krizova L."/>
        </authorList>
    </citation>
    <scope>NUCLEOTIDE SEQUENCE [LARGE SCALE GENOMIC DNA]</scope>
    <source>
        <strain evidence="8 9">PBJ7</strain>
    </source>
</reference>
<dbReference type="NCBIfam" id="NF041906">
    <property type="entry name" value="V4R_TF_MobR"/>
    <property type="match status" value="1"/>
</dbReference>
<dbReference type="PROSITE" id="PS00675">
    <property type="entry name" value="SIGMA54_INTERACT_1"/>
    <property type="match status" value="1"/>
</dbReference>
<dbReference type="Pfam" id="PF02954">
    <property type="entry name" value="HTH_8"/>
    <property type="match status" value="1"/>
</dbReference>
<dbReference type="Proteomes" id="UP000196536">
    <property type="component" value="Unassembled WGS sequence"/>
</dbReference>
<dbReference type="InterPro" id="IPR025662">
    <property type="entry name" value="Sigma_54_int_dom_ATP-bd_1"/>
</dbReference>
<dbReference type="GO" id="GO:0006355">
    <property type="term" value="P:regulation of DNA-templated transcription"/>
    <property type="evidence" value="ECO:0007669"/>
    <property type="project" value="InterPro"/>
</dbReference>
<keyword evidence="6" id="KW-0804">Transcription</keyword>
<dbReference type="InterPro" id="IPR025943">
    <property type="entry name" value="Sigma_54_int_dom_ATP-bd_2"/>
</dbReference>
<sequence length="566" mass="64732">MLHAKDTRLFKPRLEQHKDIQDLLDHIQFDAKHGQIWFEENRMLLLHTSIMGYLRKDLYQMLGHERTKHFFIRCGYQAGMKDAEITSKLRPNMTAEEAFMAGPQMHGIRGMVQVEVNTLKLCHETGSFYADFNWLHSFESEVHLNEFGTSDEPACWMLLGYACGYSSFVMGQTIIYQETKCTAKGDEHCQIIGKPLTTWENADELIRFMSPDPVADQIIALQAELKTLKQNIYTSSESDYTMFNSVGESTAYRQVCELLKKSAGSKVVVLLQGETGVGKEAFARGIHQASQRKHAAFVAVNCASIPPDLIEAELFGVEKGAYTGATQSRMGKFERAHGGTIFLDEVIELSPRAQAALLRILQEGEFERVGDYQTRRIDVRVVAATNEDLFDAVQQGRFRADLFYRLNIFPVMIPPLRERRDDIPLLVKHFLKRFESIYDKTIKGLSDKALSYLMSHDWPGNIRELENLLERATLLTEHQQEIKLSNLIPQYQLNQEQNLDVNTVTAANQQHMIEQLLDQNFSLEQFEQDMIQTALSRSQNNVSEAARLLGISRATLDYRLKKYTLI</sequence>
<name>A0A1Z9YVJ3_9GAMM</name>
<evidence type="ECO:0000256" key="3">
    <source>
        <dbReference type="ARBA" id="ARBA00023015"/>
    </source>
</evidence>
<dbReference type="RefSeq" id="WP_087621223.1">
    <property type="nucleotide sequence ID" value="NZ_NEXX01000005.1"/>
</dbReference>
<dbReference type="InterPro" id="IPR053774">
    <property type="entry name" value="MopR"/>
</dbReference>
<organism evidence="8 9">
    <name type="scientific">Acinetobacter populi</name>
    <dbReference type="NCBI Taxonomy" id="1582270"/>
    <lineage>
        <taxon>Bacteria</taxon>
        <taxon>Pseudomonadati</taxon>
        <taxon>Pseudomonadota</taxon>
        <taxon>Gammaproteobacteria</taxon>
        <taxon>Moraxellales</taxon>
        <taxon>Moraxellaceae</taxon>
        <taxon>Acinetobacter</taxon>
    </lineage>
</organism>
<dbReference type="PROSITE" id="PS50045">
    <property type="entry name" value="SIGMA54_INTERACT_4"/>
    <property type="match status" value="1"/>
</dbReference>
<dbReference type="InterPro" id="IPR025944">
    <property type="entry name" value="Sigma_54_int_dom_CS"/>
</dbReference>
<keyword evidence="1" id="KW-0547">Nucleotide-binding</keyword>
<dbReference type="AlphaFoldDB" id="A0A1Z9YVJ3"/>
<evidence type="ECO:0000256" key="1">
    <source>
        <dbReference type="ARBA" id="ARBA00022741"/>
    </source>
</evidence>
<feature type="domain" description="Sigma-54 factor interaction" evidence="7">
    <location>
        <begin position="245"/>
        <end position="474"/>
    </location>
</feature>
<evidence type="ECO:0000256" key="6">
    <source>
        <dbReference type="ARBA" id="ARBA00023163"/>
    </source>
</evidence>
<protein>
    <submittedName>
        <fullName evidence="8">Sigma-54-dependent Fis family transcriptional regulator</fullName>
    </submittedName>
</protein>
<dbReference type="Pfam" id="PF02830">
    <property type="entry name" value="V4R"/>
    <property type="match status" value="1"/>
</dbReference>
<dbReference type="FunFam" id="1.10.8.60:FF:000014">
    <property type="entry name" value="DNA-binding transcriptional regulator NtrC"/>
    <property type="match status" value="1"/>
</dbReference>
<keyword evidence="9" id="KW-1185">Reference proteome</keyword>
<dbReference type="InterPro" id="IPR002078">
    <property type="entry name" value="Sigma_54_int"/>
</dbReference>
<keyword evidence="5" id="KW-0010">Activator</keyword>
<dbReference type="InterPro" id="IPR027417">
    <property type="entry name" value="P-loop_NTPase"/>
</dbReference>
<dbReference type="InterPro" id="IPR004096">
    <property type="entry name" value="V4R"/>
</dbReference>
<dbReference type="GO" id="GO:0043565">
    <property type="term" value="F:sequence-specific DNA binding"/>
    <property type="evidence" value="ECO:0007669"/>
    <property type="project" value="InterPro"/>
</dbReference>
<dbReference type="FunFam" id="3.40.50.300:FF:000006">
    <property type="entry name" value="DNA-binding transcriptional regulator NtrC"/>
    <property type="match status" value="1"/>
</dbReference>
<dbReference type="Pfam" id="PF00158">
    <property type="entry name" value="Sigma54_activat"/>
    <property type="match status" value="1"/>
</dbReference>
<dbReference type="Gene3D" id="1.10.10.60">
    <property type="entry name" value="Homeodomain-like"/>
    <property type="match status" value="1"/>
</dbReference>
<dbReference type="OrthoDB" id="9804019at2"/>
<dbReference type="SUPFAM" id="SSF111126">
    <property type="entry name" value="Ligand-binding domain in the NO signalling and Golgi transport"/>
    <property type="match status" value="1"/>
</dbReference>
<dbReference type="GO" id="GO:0005524">
    <property type="term" value="F:ATP binding"/>
    <property type="evidence" value="ECO:0007669"/>
    <property type="project" value="UniProtKB-KW"/>
</dbReference>
<dbReference type="Pfam" id="PF06505">
    <property type="entry name" value="XylR_N"/>
    <property type="match status" value="1"/>
</dbReference>
<dbReference type="PRINTS" id="PR01590">
    <property type="entry name" value="HTHFIS"/>
</dbReference>